<dbReference type="EnsemblPlants" id="KRH11503">
    <property type="protein sequence ID" value="KRH11503"/>
    <property type="gene ID" value="GLYMA_15G112800"/>
</dbReference>
<name>A0A0R0GAA1_SOYBN</name>
<reference evidence="2" key="2">
    <citation type="submission" date="2018-02" db="UniProtKB">
        <authorList>
            <consortium name="EnsemblPlants"/>
        </authorList>
    </citation>
    <scope>IDENTIFICATION</scope>
    <source>
        <strain evidence="2">Williams 82</strain>
    </source>
</reference>
<evidence type="ECO:0000313" key="2">
    <source>
        <dbReference type="EnsemblPlants" id="KRH11503"/>
    </source>
</evidence>
<gene>
    <name evidence="1" type="ORF">GLYMA_15G112800</name>
</gene>
<evidence type="ECO:0000313" key="1">
    <source>
        <dbReference type="EMBL" id="KRH11503.1"/>
    </source>
</evidence>
<sequence length="106" mass="12149">MNRNNLFQLSDCQEFEQKLRKTTGELSNLGTRNCRLPIKRSQEFPFELSILSRGFIEDATEQTWTIFQSHTPSISNWTSLIDLYITSVIELCPRDPSLASPLAQAL</sequence>
<keyword evidence="3" id="KW-1185">Reference proteome</keyword>
<accession>A0A0R0GAA1</accession>
<organism evidence="1">
    <name type="scientific">Glycine max</name>
    <name type="common">Soybean</name>
    <name type="synonym">Glycine hispida</name>
    <dbReference type="NCBI Taxonomy" id="3847"/>
    <lineage>
        <taxon>Eukaryota</taxon>
        <taxon>Viridiplantae</taxon>
        <taxon>Streptophyta</taxon>
        <taxon>Embryophyta</taxon>
        <taxon>Tracheophyta</taxon>
        <taxon>Spermatophyta</taxon>
        <taxon>Magnoliopsida</taxon>
        <taxon>eudicotyledons</taxon>
        <taxon>Gunneridae</taxon>
        <taxon>Pentapetalae</taxon>
        <taxon>rosids</taxon>
        <taxon>fabids</taxon>
        <taxon>Fabales</taxon>
        <taxon>Fabaceae</taxon>
        <taxon>Papilionoideae</taxon>
        <taxon>50 kb inversion clade</taxon>
        <taxon>NPAAA clade</taxon>
        <taxon>indigoferoid/millettioid clade</taxon>
        <taxon>Phaseoleae</taxon>
        <taxon>Glycine</taxon>
        <taxon>Glycine subgen. Soja</taxon>
    </lineage>
</organism>
<dbReference type="AlphaFoldDB" id="A0A0R0GAA1"/>
<dbReference type="Proteomes" id="UP000008827">
    <property type="component" value="Chromosome 15"/>
</dbReference>
<reference evidence="1 2" key="1">
    <citation type="journal article" date="2010" name="Nature">
        <title>Genome sequence of the palaeopolyploid soybean.</title>
        <authorList>
            <person name="Schmutz J."/>
            <person name="Cannon S.B."/>
            <person name="Schlueter J."/>
            <person name="Ma J."/>
            <person name="Mitros T."/>
            <person name="Nelson W."/>
            <person name="Hyten D.L."/>
            <person name="Song Q."/>
            <person name="Thelen J.J."/>
            <person name="Cheng J."/>
            <person name="Xu D."/>
            <person name="Hellsten U."/>
            <person name="May G.D."/>
            <person name="Yu Y."/>
            <person name="Sakurai T."/>
            <person name="Umezawa T."/>
            <person name="Bhattacharyya M.K."/>
            <person name="Sandhu D."/>
            <person name="Valliyodan B."/>
            <person name="Lindquist E."/>
            <person name="Peto M."/>
            <person name="Grant D."/>
            <person name="Shu S."/>
            <person name="Goodstein D."/>
            <person name="Barry K."/>
            <person name="Futrell-Griggs M."/>
            <person name="Abernathy B."/>
            <person name="Du J."/>
            <person name="Tian Z."/>
            <person name="Zhu L."/>
            <person name="Gill N."/>
            <person name="Joshi T."/>
            <person name="Libault M."/>
            <person name="Sethuraman A."/>
            <person name="Zhang X.-C."/>
            <person name="Shinozaki K."/>
            <person name="Nguyen H.T."/>
            <person name="Wing R.A."/>
            <person name="Cregan P."/>
            <person name="Specht J."/>
            <person name="Grimwood J."/>
            <person name="Rokhsar D."/>
            <person name="Stacey G."/>
            <person name="Shoemaker R.C."/>
            <person name="Jackson S.A."/>
        </authorList>
    </citation>
    <scope>NUCLEOTIDE SEQUENCE</scope>
    <source>
        <strain evidence="2">cv. Williams 82</strain>
        <tissue evidence="1">Callus</tissue>
    </source>
</reference>
<dbReference type="InParanoid" id="A0A0R0GAA1"/>
<protein>
    <submittedName>
        <fullName evidence="1 2">Uncharacterized protein</fullName>
    </submittedName>
</protein>
<reference evidence="1" key="3">
    <citation type="submission" date="2018-07" db="EMBL/GenBank/DDBJ databases">
        <title>WGS assembly of Glycine max.</title>
        <authorList>
            <person name="Schmutz J."/>
            <person name="Cannon S."/>
            <person name="Schlueter J."/>
            <person name="Ma J."/>
            <person name="Mitros T."/>
            <person name="Nelson W."/>
            <person name="Hyten D."/>
            <person name="Song Q."/>
            <person name="Thelen J."/>
            <person name="Cheng J."/>
            <person name="Xu D."/>
            <person name="Hellsten U."/>
            <person name="May G."/>
            <person name="Yu Y."/>
            <person name="Sakurai T."/>
            <person name="Umezawa T."/>
            <person name="Bhattacharyya M."/>
            <person name="Sandhu D."/>
            <person name="Valliyodan B."/>
            <person name="Lindquist E."/>
            <person name="Peto M."/>
            <person name="Grant D."/>
            <person name="Shu S."/>
            <person name="Goodstein D."/>
            <person name="Barry K."/>
            <person name="Futrell-Griggs M."/>
            <person name="Abernathy B."/>
            <person name="Du J."/>
            <person name="Tian Z."/>
            <person name="Zhu L."/>
            <person name="Gill N."/>
            <person name="Joshi T."/>
            <person name="Libault M."/>
            <person name="Sethuraman A."/>
            <person name="Zhang X."/>
            <person name="Shinozaki K."/>
            <person name="Nguyen H."/>
            <person name="Wing R."/>
            <person name="Cregan P."/>
            <person name="Specht J."/>
            <person name="Grimwood J."/>
            <person name="Rokhsar D."/>
            <person name="Stacey G."/>
            <person name="Shoemaker R."/>
            <person name="Jackson S."/>
        </authorList>
    </citation>
    <scope>NUCLEOTIDE SEQUENCE</scope>
    <source>
        <tissue evidence="1">Callus</tissue>
    </source>
</reference>
<proteinExistence type="predicted"/>
<dbReference type="Gramene" id="KRH11503">
    <property type="protein sequence ID" value="KRH11503"/>
    <property type="gene ID" value="GLYMA_15G112800"/>
</dbReference>
<dbReference type="EMBL" id="CM000848">
    <property type="protein sequence ID" value="KRH11503.1"/>
    <property type="molecule type" value="Genomic_DNA"/>
</dbReference>
<evidence type="ECO:0000313" key="3">
    <source>
        <dbReference type="Proteomes" id="UP000008827"/>
    </source>
</evidence>